<protein>
    <submittedName>
        <fullName evidence="1">Uncharacterized protein</fullName>
    </submittedName>
</protein>
<accession>A0ACC2UE18</accession>
<evidence type="ECO:0000313" key="2">
    <source>
        <dbReference type="Proteomes" id="UP001165960"/>
    </source>
</evidence>
<sequence length="370" mass="41878">MASSKSTYPFKSGWEKKARVLKLVLLAQFIGLGLGAIRLLEDALHALAITKPTLHVVFTSFSLAVIFFPFLLYHHGSQNVLYMAKTRSWIFLVYVAFDILAYQSFAFARGTGSFLVFSTTQSLLGLLVAITSYFIFKSRYEYAHFIGAALSLIGVVLILNGNQLTKRNYTTGSPFSGFSYSLLGTVLLSLCYLVLEAGLHQFLLIEFLAFSGLFGFLSDLLQMGFINPWEYAEVNWQPQAIKFFALAVLLRVIVTVGTFYLVKLSTATFAAHSTLSTEFFYILVRSFRVTQAMFPYSILVQHLLGYSVLVVGQIFMAARVISQEEDMTCMVNFYRRPDLDEIVNHLPPRYDKPFNQNPFHEETFAEGEYY</sequence>
<dbReference type="Proteomes" id="UP001165960">
    <property type="component" value="Unassembled WGS sequence"/>
</dbReference>
<evidence type="ECO:0000313" key="1">
    <source>
        <dbReference type="EMBL" id="KAJ9085300.1"/>
    </source>
</evidence>
<gene>
    <name evidence="1" type="ORF">DSO57_1015320</name>
</gene>
<organism evidence="1 2">
    <name type="scientific">Entomophthora muscae</name>
    <dbReference type="NCBI Taxonomy" id="34485"/>
    <lineage>
        <taxon>Eukaryota</taxon>
        <taxon>Fungi</taxon>
        <taxon>Fungi incertae sedis</taxon>
        <taxon>Zoopagomycota</taxon>
        <taxon>Entomophthoromycotina</taxon>
        <taxon>Entomophthoromycetes</taxon>
        <taxon>Entomophthorales</taxon>
        <taxon>Entomophthoraceae</taxon>
        <taxon>Entomophthora</taxon>
    </lineage>
</organism>
<comment type="caution">
    <text evidence="1">The sequence shown here is derived from an EMBL/GenBank/DDBJ whole genome shotgun (WGS) entry which is preliminary data.</text>
</comment>
<proteinExistence type="predicted"/>
<keyword evidence="2" id="KW-1185">Reference proteome</keyword>
<reference evidence="1" key="1">
    <citation type="submission" date="2022-04" db="EMBL/GenBank/DDBJ databases">
        <title>Genome of the entomopathogenic fungus Entomophthora muscae.</title>
        <authorList>
            <person name="Elya C."/>
            <person name="Lovett B.R."/>
            <person name="Lee E."/>
            <person name="Macias A.M."/>
            <person name="Hajek A.E."/>
            <person name="De Bivort B.L."/>
            <person name="Kasson M.T."/>
            <person name="De Fine Licht H.H."/>
            <person name="Stajich J.E."/>
        </authorList>
    </citation>
    <scope>NUCLEOTIDE SEQUENCE</scope>
    <source>
        <strain evidence="1">Berkeley</strain>
    </source>
</reference>
<dbReference type="EMBL" id="QTSX02000770">
    <property type="protein sequence ID" value="KAJ9085300.1"/>
    <property type="molecule type" value="Genomic_DNA"/>
</dbReference>
<name>A0ACC2UE18_9FUNG</name>